<dbReference type="InterPro" id="IPR050171">
    <property type="entry name" value="MFS_Transporters"/>
</dbReference>
<proteinExistence type="predicted"/>
<name>A0A9X2BLR4_9FLAO</name>
<keyword evidence="6 7" id="KW-0472">Membrane</keyword>
<feature type="transmembrane region" description="Helical" evidence="7">
    <location>
        <begin position="81"/>
        <end position="114"/>
    </location>
</feature>
<dbReference type="GO" id="GO:0005886">
    <property type="term" value="C:plasma membrane"/>
    <property type="evidence" value="ECO:0007669"/>
    <property type="project" value="UniProtKB-SubCell"/>
</dbReference>
<feature type="transmembrane region" description="Helical" evidence="7">
    <location>
        <begin position="142"/>
        <end position="163"/>
    </location>
</feature>
<evidence type="ECO:0000256" key="7">
    <source>
        <dbReference type="SAM" id="Phobius"/>
    </source>
</evidence>
<dbReference type="GO" id="GO:0022857">
    <property type="term" value="F:transmembrane transporter activity"/>
    <property type="evidence" value="ECO:0007669"/>
    <property type="project" value="InterPro"/>
</dbReference>
<dbReference type="InterPro" id="IPR036259">
    <property type="entry name" value="MFS_trans_sf"/>
</dbReference>
<accession>A0A9X2BLR4</accession>
<feature type="transmembrane region" description="Helical" evidence="7">
    <location>
        <begin position="169"/>
        <end position="189"/>
    </location>
</feature>
<evidence type="ECO:0000256" key="6">
    <source>
        <dbReference type="ARBA" id="ARBA00023136"/>
    </source>
</evidence>
<dbReference type="Pfam" id="PF07690">
    <property type="entry name" value="MFS_1"/>
    <property type="match status" value="1"/>
</dbReference>
<evidence type="ECO:0000313" key="9">
    <source>
        <dbReference type="EMBL" id="MCK8142854.1"/>
    </source>
</evidence>
<keyword evidence="3" id="KW-1003">Cell membrane</keyword>
<feature type="transmembrane region" description="Helical" evidence="7">
    <location>
        <begin position="16"/>
        <end position="36"/>
    </location>
</feature>
<dbReference type="AlphaFoldDB" id="A0A9X2BLR4"/>
<feature type="transmembrane region" description="Helical" evidence="7">
    <location>
        <begin position="282"/>
        <end position="300"/>
    </location>
</feature>
<dbReference type="Proteomes" id="UP001139260">
    <property type="component" value="Unassembled WGS sequence"/>
</dbReference>
<dbReference type="RefSeq" id="WP_210646671.1">
    <property type="nucleotide sequence ID" value="NZ_JALNUB010000008.1"/>
</dbReference>
<dbReference type="SUPFAM" id="SSF103473">
    <property type="entry name" value="MFS general substrate transporter"/>
    <property type="match status" value="1"/>
</dbReference>
<evidence type="ECO:0000313" key="10">
    <source>
        <dbReference type="Proteomes" id="UP001139260"/>
    </source>
</evidence>
<keyword evidence="4 7" id="KW-0812">Transmembrane</keyword>
<dbReference type="InterPro" id="IPR011701">
    <property type="entry name" value="MFS"/>
</dbReference>
<dbReference type="InterPro" id="IPR020846">
    <property type="entry name" value="MFS_dom"/>
</dbReference>
<evidence type="ECO:0000256" key="5">
    <source>
        <dbReference type="ARBA" id="ARBA00022989"/>
    </source>
</evidence>
<evidence type="ECO:0000256" key="4">
    <source>
        <dbReference type="ARBA" id="ARBA00022692"/>
    </source>
</evidence>
<sequence>MLNRYLGNFKNFPKEIWILALITLVNRIGAVVVPFLSKYFKEELNLSYSQIGWIMVCFGVGSLVGTFLSGKLSDVFGAYKVMAFSLFASGVVLLSLQFAITFELLCISVFLLTAVADMYRPAMMVSINDYVTSESRVRALSLLRMATNVGLIVGPVLGGILIMNSEYNTLFIVDGLTSIISVVFFLIFVREKKLLYKLELNDVIKDKFAPFKDVPFVMNWIIALITGYLYFQVFSIVPIYHKEAYNLTEFDTGMFLGFSGVVFILFELAVVNFVQKNKITDLVAIMLGLLLIGASYLLLYLVHQPWVFWVFMFLMSFGNMLTFAFASSFVMNRSHKNLEGLFMSTFQMSYGFAHVFSSKTGLTIVQNYDYNTNWTFNYILAFVTAFCTYIIFIVVRKEQKKVKQDIMISFFKK</sequence>
<keyword evidence="5 7" id="KW-1133">Transmembrane helix</keyword>
<evidence type="ECO:0000256" key="3">
    <source>
        <dbReference type="ARBA" id="ARBA00022475"/>
    </source>
</evidence>
<feature type="transmembrane region" description="Helical" evidence="7">
    <location>
        <begin position="376"/>
        <end position="395"/>
    </location>
</feature>
<dbReference type="PANTHER" id="PTHR23517">
    <property type="entry name" value="RESISTANCE PROTEIN MDTM, PUTATIVE-RELATED-RELATED"/>
    <property type="match status" value="1"/>
</dbReference>
<protein>
    <submittedName>
        <fullName evidence="9">MFS transporter</fullName>
    </submittedName>
</protein>
<feature type="transmembrane region" description="Helical" evidence="7">
    <location>
        <begin position="306"/>
        <end position="326"/>
    </location>
</feature>
<reference evidence="9" key="1">
    <citation type="submission" date="2022-04" db="EMBL/GenBank/DDBJ databases">
        <title>Flavobacterium pygoscelis sp. nov. isolated from Chinstrap chick (Pygoscelis antarcticus).</title>
        <authorList>
            <person name="Irgang R."/>
            <person name="Poblete-Morales M."/>
            <person name="Avendano-Herrera R."/>
        </authorList>
    </citation>
    <scope>NUCLEOTIDE SEQUENCE</scope>
    <source>
        <strain evidence="9">I-SCBP12n</strain>
    </source>
</reference>
<evidence type="ECO:0000259" key="8">
    <source>
        <dbReference type="PROSITE" id="PS50850"/>
    </source>
</evidence>
<feature type="transmembrane region" description="Helical" evidence="7">
    <location>
        <begin position="48"/>
        <end position="69"/>
    </location>
</feature>
<feature type="transmembrane region" description="Helical" evidence="7">
    <location>
        <begin position="338"/>
        <end position="356"/>
    </location>
</feature>
<keyword evidence="10" id="KW-1185">Reference proteome</keyword>
<comment type="caution">
    <text evidence="9">The sequence shown here is derived from an EMBL/GenBank/DDBJ whole genome shotgun (WGS) entry which is preliminary data.</text>
</comment>
<evidence type="ECO:0000256" key="2">
    <source>
        <dbReference type="ARBA" id="ARBA00022448"/>
    </source>
</evidence>
<keyword evidence="2" id="KW-0813">Transport</keyword>
<dbReference type="PROSITE" id="PS50850">
    <property type="entry name" value="MFS"/>
    <property type="match status" value="1"/>
</dbReference>
<feature type="domain" description="Major facilitator superfamily (MFS) profile" evidence="8">
    <location>
        <begin position="15"/>
        <end position="399"/>
    </location>
</feature>
<dbReference type="EMBL" id="JALNUB010000008">
    <property type="protein sequence ID" value="MCK8142854.1"/>
    <property type="molecule type" value="Genomic_DNA"/>
</dbReference>
<feature type="transmembrane region" description="Helical" evidence="7">
    <location>
        <begin position="252"/>
        <end position="270"/>
    </location>
</feature>
<organism evidence="9 10">
    <name type="scientific">Flavobacterium pygoscelis</name>
    <dbReference type="NCBI Taxonomy" id="2893176"/>
    <lineage>
        <taxon>Bacteria</taxon>
        <taxon>Pseudomonadati</taxon>
        <taxon>Bacteroidota</taxon>
        <taxon>Flavobacteriia</taxon>
        <taxon>Flavobacteriales</taxon>
        <taxon>Flavobacteriaceae</taxon>
        <taxon>Flavobacterium</taxon>
    </lineage>
</organism>
<gene>
    <name evidence="9" type="ORF">MW871_13215</name>
</gene>
<dbReference type="Gene3D" id="1.20.1250.20">
    <property type="entry name" value="MFS general substrate transporter like domains"/>
    <property type="match status" value="1"/>
</dbReference>
<evidence type="ECO:0000256" key="1">
    <source>
        <dbReference type="ARBA" id="ARBA00004651"/>
    </source>
</evidence>
<feature type="transmembrane region" description="Helical" evidence="7">
    <location>
        <begin position="217"/>
        <end position="240"/>
    </location>
</feature>
<comment type="subcellular location">
    <subcellularLocation>
        <location evidence="1">Cell membrane</location>
        <topology evidence="1">Multi-pass membrane protein</topology>
    </subcellularLocation>
</comment>